<organism evidence="2 3">
    <name type="scientific">Polymorphospora rubra</name>
    <dbReference type="NCBI Taxonomy" id="338584"/>
    <lineage>
        <taxon>Bacteria</taxon>
        <taxon>Bacillati</taxon>
        <taxon>Actinomycetota</taxon>
        <taxon>Actinomycetes</taxon>
        <taxon>Micromonosporales</taxon>
        <taxon>Micromonosporaceae</taxon>
        <taxon>Polymorphospora</taxon>
    </lineage>
</organism>
<dbReference type="Pfam" id="PF01381">
    <property type="entry name" value="HTH_3"/>
    <property type="match status" value="1"/>
</dbReference>
<dbReference type="KEGG" id="pry:Prubr_21620"/>
<dbReference type="PROSITE" id="PS50943">
    <property type="entry name" value="HTH_CROC1"/>
    <property type="match status" value="1"/>
</dbReference>
<gene>
    <name evidence="2" type="ORF">Prubr_21620</name>
</gene>
<sequence length="260" mass="29294">MSDGPPSPEQLLALSIRHHREQQRLTAQQLADRVRQQGGNLSRQVISKMELGGRGISIDDLFVLARALSVPPYLLLFPVGTRTDQISGEVEIVPGITLSTWAAARWFTGEAMTSDEVETRQAVPLYLFRQHDRVLNDYLDIVTDDLFPPSPATADPERKSRAGQLLVRLRNIRADMRRHDLEPPELPDDLRYIDEKRHVYLTPEQADAIVAEHPGSLRIVDQTGRGQHREHKPGDGAAIQDAQKFARNFHPPQMPGEDDE</sequence>
<keyword evidence="3" id="KW-1185">Reference proteome</keyword>
<accession>A0A810MVG3</accession>
<evidence type="ECO:0000313" key="2">
    <source>
        <dbReference type="EMBL" id="BCJ65141.1"/>
    </source>
</evidence>
<dbReference type="InterPro" id="IPR010982">
    <property type="entry name" value="Lambda_DNA-bd_dom_sf"/>
</dbReference>
<dbReference type="SMART" id="SM00530">
    <property type="entry name" value="HTH_XRE"/>
    <property type="match status" value="1"/>
</dbReference>
<protein>
    <recommendedName>
        <fullName evidence="1">HTH cro/C1-type domain-containing protein</fullName>
    </recommendedName>
</protein>
<name>A0A810MVG3_9ACTN</name>
<dbReference type="Proteomes" id="UP000680866">
    <property type="component" value="Chromosome"/>
</dbReference>
<dbReference type="Gene3D" id="1.10.260.40">
    <property type="entry name" value="lambda repressor-like DNA-binding domains"/>
    <property type="match status" value="1"/>
</dbReference>
<dbReference type="InterPro" id="IPR001387">
    <property type="entry name" value="Cro/C1-type_HTH"/>
</dbReference>
<evidence type="ECO:0000313" key="3">
    <source>
        <dbReference type="Proteomes" id="UP000680866"/>
    </source>
</evidence>
<dbReference type="CDD" id="cd00093">
    <property type="entry name" value="HTH_XRE"/>
    <property type="match status" value="1"/>
</dbReference>
<feature type="domain" description="HTH cro/C1-type" evidence="1">
    <location>
        <begin position="16"/>
        <end position="75"/>
    </location>
</feature>
<reference evidence="2" key="1">
    <citation type="submission" date="2020-08" db="EMBL/GenBank/DDBJ databases">
        <title>Whole genome shotgun sequence of Polymorphospora rubra NBRC 101157.</title>
        <authorList>
            <person name="Komaki H."/>
            <person name="Tamura T."/>
        </authorList>
    </citation>
    <scope>NUCLEOTIDE SEQUENCE</scope>
    <source>
        <strain evidence="2">NBRC 101157</strain>
    </source>
</reference>
<dbReference type="RefSeq" id="WP_281425896.1">
    <property type="nucleotide sequence ID" value="NZ_AP023359.1"/>
</dbReference>
<evidence type="ECO:0000259" key="1">
    <source>
        <dbReference type="PROSITE" id="PS50943"/>
    </source>
</evidence>
<dbReference type="AlphaFoldDB" id="A0A810MVG3"/>
<dbReference type="GO" id="GO:0003677">
    <property type="term" value="F:DNA binding"/>
    <property type="evidence" value="ECO:0007669"/>
    <property type="project" value="InterPro"/>
</dbReference>
<dbReference type="SUPFAM" id="SSF47413">
    <property type="entry name" value="lambda repressor-like DNA-binding domains"/>
    <property type="match status" value="1"/>
</dbReference>
<proteinExistence type="predicted"/>
<dbReference type="EMBL" id="AP023359">
    <property type="protein sequence ID" value="BCJ65141.1"/>
    <property type="molecule type" value="Genomic_DNA"/>
</dbReference>